<organism evidence="3 4">
    <name type="scientific">Paeniroseomonas aquatica</name>
    <dbReference type="NCBI Taxonomy" id="373043"/>
    <lineage>
        <taxon>Bacteria</taxon>
        <taxon>Pseudomonadati</taxon>
        <taxon>Pseudomonadota</taxon>
        <taxon>Alphaproteobacteria</taxon>
        <taxon>Acetobacterales</taxon>
        <taxon>Acetobacteraceae</taxon>
        <taxon>Paeniroseomonas</taxon>
    </lineage>
</organism>
<sequence length="394" mass="42322">MALALARAPILRSAEAGRRAAQGDRVQAGLRPNPNFSFDSENFGGSGSNAGIRSLETTYALSQRIETGGKRQARIGAAENALALTGLDIAALRLDLIREVVRAMAEAVAAGRVVEIARERVRLAGEVLRATQGRVEAGREPFVQQRRAEVARETAAVGFERAQRDAGLASRALAVLLAAPRVEILPARAPWFDELGPKPDPARASGAPLGQLDRARLEGLIAQRRAELDLQRRNAVPDLSVSGGVRRFREGSGDSAFVLGLSVPLPVFDRNQGNILRAGAELNRAEADAERGRLYLDAALADAERRLDQAWRAADSLRRIVLPAALEAAGFAREGYAEGKFSLLEVLDAQRVLSDVREQLNGSLLEVQQLRADLARLRGRIDSAVTPIIPAGGR</sequence>
<accession>A0ABT8AHL0</accession>
<gene>
    <name evidence="3" type="ORF">QWZ14_31155</name>
</gene>
<dbReference type="Pfam" id="PF02321">
    <property type="entry name" value="OEP"/>
    <property type="match status" value="2"/>
</dbReference>
<feature type="region of interest" description="Disordered" evidence="2">
    <location>
        <begin position="22"/>
        <end position="44"/>
    </location>
</feature>
<dbReference type="Proteomes" id="UP001529369">
    <property type="component" value="Unassembled WGS sequence"/>
</dbReference>
<dbReference type="InterPro" id="IPR003423">
    <property type="entry name" value="OMP_efflux"/>
</dbReference>
<reference evidence="4" key="1">
    <citation type="journal article" date="2019" name="Int. J. Syst. Evol. Microbiol.">
        <title>The Global Catalogue of Microorganisms (GCM) 10K type strain sequencing project: providing services to taxonomists for standard genome sequencing and annotation.</title>
        <authorList>
            <consortium name="The Broad Institute Genomics Platform"/>
            <consortium name="The Broad Institute Genome Sequencing Center for Infectious Disease"/>
            <person name="Wu L."/>
            <person name="Ma J."/>
        </authorList>
    </citation>
    <scope>NUCLEOTIDE SEQUENCE [LARGE SCALE GENOMIC DNA]</scope>
    <source>
        <strain evidence="4">CECT 7131</strain>
    </source>
</reference>
<evidence type="ECO:0000256" key="2">
    <source>
        <dbReference type="SAM" id="MobiDB-lite"/>
    </source>
</evidence>
<evidence type="ECO:0000256" key="1">
    <source>
        <dbReference type="ARBA" id="ARBA00007613"/>
    </source>
</evidence>
<dbReference type="PANTHER" id="PTHR30203:SF24">
    <property type="entry name" value="BLR4935 PROTEIN"/>
    <property type="match status" value="1"/>
</dbReference>
<name>A0ABT8AHL0_9PROT</name>
<evidence type="ECO:0000313" key="3">
    <source>
        <dbReference type="EMBL" id="MDN3568859.1"/>
    </source>
</evidence>
<dbReference type="RefSeq" id="WP_290320981.1">
    <property type="nucleotide sequence ID" value="NZ_JAUFPN010000309.1"/>
</dbReference>
<proteinExistence type="inferred from homology"/>
<comment type="caution">
    <text evidence="3">The sequence shown here is derived from an EMBL/GenBank/DDBJ whole genome shotgun (WGS) entry which is preliminary data.</text>
</comment>
<dbReference type="PANTHER" id="PTHR30203">
    <property type="entry name" value="OUTER MEMBRANE CATION EFFLUX PROTEIN"/>
    <property type="match status" value="1"/>
</dbReference>
<dbReference type="EMBL" id="JAUFPN010000309">
    <property type="protein sequence ID" value="MDN3568859.1"/>
    <property type="molecule type" value="Genomic_DNA"/>
</dbReference>
<protein>
    <submittedName>
        <fullName evidence="3">TolC family protein</fullName>
    </submittedName>
</protein>
<comment type="similarity">
    <text evidence="1">Belongs to the outer membrane factor (OMF) (TC 1.B.17) family.</text>
</comment>
<dbReference type="InterPro" id="IPR010131">
    <property type="entry name" value="MdtP/NodT-like"/>
</dbReference>
<evidence type="ECO:0000313" key="4">
    <source>
        <dbReference type="Proteomes" id="UP001529369"/>
    </source>
</evidence>
<dbReference type="Gene3D" id="1.20.1600.10">
    <property type="entry name" value="Outer membrane efflux proteins (OEP)"/>
    <property type="match status" value="1"/>
</dbReference>
<dbReference type="SUPFAM" id="SSF56954">
    <property type="entry name" value="Outer membrane efflux proteins (OEP)"/>
    <property type="match status" value="1"/>
</dbReference>
<keyword evidence="4" id="KW-1185">Reference proteome</keyword>